<dbReference type="Gene3D" id="3.40.190.10">
    <property type="entry name" value="Periplasmic binding protein-like II"/>
    <property type="match status" value="1"/>
</dbReference>
<dbReference type="Pfam" id="PF12974">
    <property type="entry name" value="Phosphonate-bd"/>
    <property type="match status" value="1"/>
</dbReference>
<accession>W9HAP2</accession>
<keyword evidence="2" id="KW-1185">Reference proteome</keyword>
<dbReference type="PANTHER" id="PTHR35841:SF1">
    <property type="entry name" value="PHOSPHONATES-BINDING PERIPLASMIC PROTEIN"/>
    <property type="match status" value="1"/>
</dbReference>
<dbReference type="RefSeq" id="WP_051511627.1">
    <property type="nucleotide sequence ID" value="NZ_AVFL01000003.1"/>
</dbReference>
<dbReference type="AlphaFoldDB" id="W9HAP2"/>
<dbReference type="SUPFAM" id="SSF53850">
    <property type="entry name" value="Periplasmic binding protein-like II"/>
    <property type="match status" value="1"/>
</dbReference>
<sequence>MTVEAVAAVPTAQPRRASLPMYDFPELRDAHTLLWSALARRMGEAGLDGVPDLLTFDAEPAALWRAPDLFLSQTCGFPLVTSLGGMVKVVATPRYRAPGCNGSRHRGFIVVAADSGVQRLVELRGSRCVINGWDSNTGMNMLRAAVAPLAREGRFFGSVEVSGGHLASLRSVAEGAADVAAIDCVTFAHLSRHRANLAEGVRVLAVTAATPCLPLVTAAATDDDTIAILRAALQAVAASSDLAPIRADLLLDGFDLLPDRAYKVVSGLASQAAAIGYPDLA</sequence>
<evidence type="ECO:0000313" key="1">
    <source>
        <dbReference type="EMBL" id="EWY41762.1"/>
    </source>
</evidence>
<dbReference type="STRING" id="1385369.N825_24885"/>
<evidence type="ECO:0000313" key="2">
    <source>
        <dbReference type="Proteomes" id="UP000019486"/>
    </source>
</evidence>
<dbReference type="EMBL" id="AVFL01000003">
    <property type="protein sequence ID" value="EWY41762.1"/>
    <property type="molecule type" value="Genomic_DNA"/>
</dbReference>
<dbReference type="PATRIC" id="fig|1385369.3.peg.1307"/>
<name>W9HAP2_9PROT</name>
<reference evidence="1 2" key="1">
    <citation type="submission" date="2013-08" db="EMBL/GenBank/DDBJ databases">
        <title>The genome sequence of Skermanella stibiiresistens.</title>
        <authorList>
            <person name="Zhu W."/>
            <person name="Wang G."/>
        </authorList>
    </citation>
    <scope>NUCLEOTIDE SEQUENCE [LARGE SCALE GENOMIC DNA]</scope>
    <source>
        <strain evidence="1 2">SB22</strain>
    </source>
</reference>
<protein>
    <submittedName>
        <fullName evidence="1">Phosphate ABC transporter substrate-binding protein</fullName>
    </submittedName>
</protein>
<proteinExistence type="predicted"/>
<organism evidence="1 2">
    <name type="scientific">Skermanella stibiiresistens SB22</name>
    <dbReference type="NCBI Taxonomy" id="1385369"/>
    <lineage>
        <taxon>Bacteria</taxon>
        <taxon>Pseudomonadati</taxon>
        <taxon>Pseudomonadota</taxon>
        <taxon>Alphaproteobacteria</taxon>
        <taxon>Rhodospirillales</taxon>
        <taxon>Azospirillaceae</taxon>
        <taxon>Skermanella</taxon>
    </lineage>
</organism>
<comment type="caution">
    <text evidence="1">The sequence shown here is derived from an EMBL/GenBank/DDBJ whole genome shotgun (WGS) entry which is preliminary data.</text>
</comment>
<dbReference type="PANTHER" id="PTHR35841">
    <property type="entry name" value="PHOSPHONATES-BINDING PERIPLASMIC PROTEIN"/>
    <property type="match status" value="1"/>
</dbReference>
<gene>
    <name evidence="1" type="ORF">N825_24885</name>
</gene>
<dbReference type="Proteomes" id="UP000019486">
    <property type="component" value="Unassembled WGS sequence"/>
</dbReference>
<dbReference type="OrthoDB" id="7353682at2"/>